<keyword evidence="4" id="KW-0029">Amino-acid transport</keyword>
<dbReference type="PANTHER" id="PTHR43341">
    <property type="entry name" value="AMINO ACID PERMEASE"/>
    <property type="match status" value="1"/>
</dbReference>
<feature type="transmembrane region" description="Helical" evidence="7">
    <location>
        <begin position="120"/>
        <end position="142"/>
    </location>
</feature>
<evidence type="ECO:0000256" key="2">
    <source>
        <dbReference type="ARBA" id="ARBA00022448"/>
    </source>
</evidence>
<comment type="caution">
    <text evidence="9">The sequence shown here is derived from an EMBL/GenBank/DDBJ whole genome shotgun (WGS) entry which is preliminary data.</text>
</comment>
<comment type="subcellular location">
    <subcellularLocation>
        <location evidence="1">Membrane</location>
        <topology evidence="1">Multi-pass membrane protein</topology>
    </subcellularLocation>
</comment>
<evidence type="ECO:0000256" key="5">
    <source>
        <dbReference type="ARBA" id="ARBA00022989"/>
    </source>
</evidence>
<feature type="transmembrane region" description="Helical" evidence="7">
    <location>
        <begin position="264"/>
        <end position="289"/>
    </location>
</feature>
<dbReference type="PIRSF" id="PIRSF006060">
    <property type="entry name" value="AA_transporter"/>
    <property type="match status" value="1"/>
</dbReference>
<keyword evidence="2" id="KW-0813">Transport</keyword>
<dbReference type="InterPro" id="IPR004840">
    <property type="entry name" value="Amino_acid_permease_CS"/>
</dbReference>
<evidence type="ECO:0000259" key="8">
    <source>
        <dbReference type="Pfam" id="PF00324"/>
    </source>
</evidence>
<dbReference type="GO" id="GO:0015171">
    <property type="term" value="F:amino acid transmembrane transporter activity"/>
    <property type="evidence" value="ECO:0007669"/>
    <property type="project" value="TreeGrafter"/>
</dbReference>
<dbReference type="PROSITE" id="PS00218">
    <property type="entry name" value="AMINO_ACID_PERMEASE_1"/>
    <property type="match status" value="1"/>
</dbReference>
<feature type="transmembrane region" description="Helical" evidence="7">
    <location>
        <begin position="148"/>
        <end position="170"/>
    </location>
</feature>
<protein>
    <recommendedName>
        <fullName evidence="8">Amino acid permease/ SLC12A domain-containing protein</fullName>
    </recommendedName>
</protein>
<feature type="transmembrane region" description="Helical" evidence="7">
    <location>
        <begin position="224"/>
        <end position="244"/>
    </location>
</feature>
<keyword evidence="5 7" id="KW-1133">Transmembrane helix</keyword>
<evidence type="ECO:0000256" key="7">
    <source>
        <dbReference type="SAM" id="Phobius"/>
    </source>
</evidence>
<dbReference type="PANTHER" id="PTHR43341:SF1">
    <property type="entry name" value="GENERAL AMINO-ACID PERMEASE GAP1"/>
    <property type="match status" value="1"/>
</dbReference>
<feature type="domain" description="Amino acid permease/ SLC12A" evidence="8">
    <location>
        <begin position="175"/>
        <end position="446"/>
    </location>
</feature>
<keyword evidence="6 7" id="KW-0472">Membrane</keyword>
<evidence type="ECO:0000256" key="3">
    <source>
        <dbReference type="ARBA" id="ARBA00022692"/>
    </source>
</evidence>
<dbReference type="InterPro" id="IPR004841">
    <property type="entry name" value="AA-permease/SLC12A_dom"/>
</dbReference>
<dbReference type="Proteomes" id="UP001211907">
    <property type="component" value="Unassembled WGS sequence"/>
</dbReference>
<dbReference type="Pfam" id="PF00324">
    <property type="entry name" value="AA_permease"/>
    <property type="match status" value="2"/>
</dbReference>
<feature type="transmembrane region" description="Helical" evidence="7">
    <location>
        <begin position="309"/>
        <end position="330"/>
    </location>
</feature>
<feature type="transmembrane region" description="Helical" evidence="7">
    <location>
        <begin position="67"/>
        <end position="84"/>
    </location>
</feature>
<dbReference type="InterPro" id="IPR050524">
    <property type="entry name" value="APC_YAT"/>
</dbReference>
<dbReference type="AlphaFoldDB" id="A0AAD5XKD1"/>
<organism evidence="9 10">
    <name type="scientific">Physocladia obscura</name>
    <dbReference type="NCBI Taxonomy" id="109957"/>
    <lineage>
        <taxon>Eukaryota</taxon>
        <taxon>Fungi</taxon>
        <taxon>Fungi incertae sedis</taxon>
        <taxon>Chytridiomycota</taxon>
        <taxon>Chytridiomycota incertae sedis</taxon>
        <taxon>Chytridiomycetes</taxon>
        <taxon>Chytridiales</taxon>
        <taxon>Chytriomycetaceae</taxon>
        <taxon>Physocladia</taxon>
    </lineage>
</organism>
<name>A0AAD5XKD1_9FUNG</name>
<accession>A0AAD5XKD1</accession>
<gene>
    <name evidence="9" type="ORF">HK100_006392</name>
</gene>
<reference evidence="9" key="1">
    <citation type="submission" date="2020-05" db="EMBL/GenBank/DDBJ databases">
        <title>Phylogenomic resolution of chytrid fungi.</title>
        <authorList>
            <person name="Stajich J.E."/>
            <person name="Amses K."/>
            <person name="Simmons R."/>
            <person name="Seto K."/>
            <person name="Myers J."/>
            <person name="Bonds A."/>
            <person name="Quandt C.A."/>
            <person name="Barry K."/>
            <person name="Liu P."/>
            <person name="Grigoriev I."/>
            <person name="Longcore J.E."/>
            <person name="James T.Y."/>
        </authorList>
    </citation>
    <scope>NUCLEOTIDE SEQUENCE</scope>
    <source>
        <strain evidence="9">JEL0513</strain>
    </source>
</reference>
<feature type="transmembrane region" description="Helical" evidence="7">
    <location>
        <begin position="429"/>
        <end position="448"/>
    </location>
</feature>
<feature type="transmembrane region" description="Helical" evidence="7">
    <location>
        <begin position="342"/>
        <end position="365"/>
    </location>
</feature>
<evidence type="ECO:0000256" key="4">
    <source>
        <dbReference type="ARBA" id="ARBA00022970"/>
    </source>
</evidence>
<sequence>MTEEMSSDAMSKDGGVSSGIFMLDIPSGGGLHRKLKARHLEMIAIGGTIGTGLLLKSGDAIRGAGPLGALITFSLTGLQVYGVVTSLGEMATFIPVEGAFSAFPNRFVSKAFGFMSGWNYWWNWALTFPAEMAGVASLFEFWVPTSTIPSWAVSLIFMFPLFTLHLITIVGDTPISKFVNVGAAFTTGFFAYGGTELVGLTAGEAENPRLSVPRAITGTFWRIMIFYVGSIFFVGVLLNPMATWSASPFVYVLESAGISFAAEFINFAAIVAALSASNSSIYACARTLLRLSEERQAPRIFGKIDKRGVPVNSVIAIMIVGLVGIGASYASGPDGSVNVFNFLTGFVSFSTMLAWMMVSITHLRFRAGYIAQGRKLKDLPYIAPFFPWFNYISIIIGIVDTFFMLTSAFDTNGMSQDEFFNLSWWMNNSWTYAGIPITACLYFGYGIFVPGSMRLVSYDEMDFEGNTLIETPEDRAAADAIALKPTNFAEWKAKIMYKLF</sequence>
<evidence type="ECO:0000313" key="10">
    <source>
        <dbReference type="Proteomes" id="UP001211907"/>
    </source>
</evidence>
<dbReference type="GO" id="GO:0016020">
    <property type="term" value="C:membrane"/>
    <property type="evidence" value="ECO:0007669"/>
    <property type="project" value="UniProtKB-SubCell"/>
</dbReference>
<evidence type="ECO:0000256" key="6">
    <source>
        <dbReference type="ARBA" id="ARBA00023136"/>
    </source>
</evidence>
<proteinExistence type="predicted"/>
<dbReference type="Gene3D" id="1.20.1740.10">
    <property type="entry name" value="Amino acid/polyamine transporter I"/>
    <property type="match status" value="1"/>
</dbReference>
<evidence type="ECO:0000256" key="1">
    <source>
        <dbReference type="ARBA" id="ARBA00004141"/>
    </source>
</evidence>
<dbReference type="EMBL" id="JADGJH010000297">
    <property type="protein sequence ID" value="KAJ3131398.1"/>
    <property type="molecule type" value="Genomic_DNA"/>
</dbReference>
<feature type="domain" description="Amino acid permease/ SLC12A" evidence="8">
    <location>
        <begin position="39"/>
        <end position="169"/>
    </location>
</feature>
<keyword evidence="10" id="KW-1185">Reference proteome</keyword>
<keyword evidence="3 7" id="KW-0812">Transmembrane</keyword>
<evidence type="ECO:0000313" key="9">
    <source>
        <dbReference type="EMBL" id="KAJ3131398.1"/>
    </source>
</evidence>
<feature type="transmembrane region" description="Helical" evidence="7">
    <location>
        <begin position="385"/>
        <end position="409"/>
    </location>
</feature>